<sequence length="162" mass="18740">MDLSYLEGRPYDPGRQHCLTLVAEFYREVMGLNPRNYANPEGWPLQPDFDLIAEGLEAEGFELINGGLNSCRFGYLLALDIYHVGRINHLAVYVGQNKVLHQSRNRVSVIEEISPVMRRLVRGMYRPPNYEQWCESRSSLLLETLPLYQQQRLVKAQEISND</sequence>
<keyword evidence="2" id="KW-1185">Reference proteome</keyword>
<reference evidence="1 2" key="1">
    <citation type="submission" date="2023-02" db="EMBL/GenBank/DDBJ databases">
        <title>Complete genome sequence of a novel bacterium Oceanimonas sp. NTOU-MSR1 isolated from marine coast sediment.</title>
        <authorList>
            <person name="Yang H.-T."/>
            <person name="Chen Y.-L."/>
            <person name="Ho Y.-N."/>
        </authorList>
    </citation>
    <scope>NUCLEOTIDE SEQUENCE [LARGE SCALE GENOMIC DNA]</scope>
    <source>
        <strain evidence="1 2">NTOU-MSR1</strain>
    </source>
</reference>
<gene>
    <name evidence="1" type="ORF">PU634_10280</name>
</gene>
<name>A0AA50QAS9_9GAMM</name>
<evidence type="ECO:0000313" key="1">
    <source>
        <dbReference type="EMBL" id="WMC09502.1"/>
    </source>
</evidence>
<accession>A0AA50QAS9</accession>
<dbReference type="EMBL" id="CP118224">
    <property type="protein sequence ID" value="WMC09502.1"/>
    <property type="molecule type" value="Genomic_DNA"/>
</dbReference>
<evidence type="ECO:0000313" key="2">
    <source>
        <dbReference type="Proteomes" id="UP001223802"/>
    </source>
</evidence>
<dbReference type="Gene3D" id="3.90.1720.10">
    <property type="entry name" value="endopeptidase domain like (from Nostoc punctiforme)"/>
    <property type="match status" value="1"/>
</dbReference>
<dbReference type="RefSeq" id="WP_306760697.1">
    <property type="nucleotide sequence ID" value="NZ_CP118224.1"/>
</dbReference>
<dbReference type="AlphaFoldDB" id="A0AA50QAS9"/>
<proteinExistence type="predicted"/>
<organism evidence="1 2">
    <name type="scientific">Oceanimonas pelagia</name>
    <dbReference type="NCBI Taxonomy" id="3028314"/>
    <lineage>
        <taxon>Bacteria</taxon>
        <taxon>Pseudomonadati</taxon>
        <taxon>Pseudomonadota</taxon>
        <taxon>Gammaproteobacteria</taxon>
        <taxon>Aeromonadales</taxon>
        <taxon>Aeromonadaceae</taxon>
        <taxon>Oceanimonas</taxon>
    </lineage>
</organism>
<protein>
    <submittedName>
        <fullName evidence="1">NlpC/P60 family protein</fullName>
    </submittedName>
</protein>
<dbReference type="Proteomes" id="UP001223802">
    <property type="component" value="Chromosome"/>
</dbReference>
<dbReference type="KEGG" id="ope:PU634_10280"/>